<dbReference type="STRING" id="313595.P700755_002383"/>
<dbReference type="Gene3D" id="3.40.50.300">
    <property type="entry name" value="P-loop containing nucleotide triphosphate hydrolases"/>
    <property type="match status" value="2"/>
</dbReference>
<dbReference type="Pfam" id="PF08378">
    <property type="entry name" value="NERD"/>
    <property type="match status" value="1"/>
</dbReference>
<dbReference type="SUPFAM" id="SSF52540">
    <property type="entry name" value="P-loop containing nucleoside triphosphate hydrolases"/>
    <property type="match status" value="1"/>
</dbReference>
<dbReference type="AlphaFoldDB" id="K4IFJ6"/>
<evidence type="ECO:0000259" key="7">
    <source>
        <dbReference type="Pfam" id="PF08378"/>
    </source>
</evidence>
<dbReference type="GO" id="GO:0000725">
    <property type="term" value="P:recombinational repair"/>
    <property type="evidence" value="ECO:0007669"/>
    <property type="project" value="TreeGrafter"/>
</dbReference>
<proteinExistence type="predicted"/>
<dbReference type="eggNOG" id="COG0210">
    <property type="taxonomic scope" value="Bacteria"/>
</dbReference>
<keyword evidence="2" id="KW-0378">Hydrolase</keyword>
<feature type="domain" description="UvrD-like helicase ATP-binding" evidence="6">
    <location>
        <begin position="367"/>
        <end position="414"/>
    </location>
</feature>
<evidence type="ECO:0000256" key="2">
    <source>
        <dbReference type="ARBA" id="ARBA00022801"/>
    </source>
</evidence>
<dbReference type="PANTHER" id="PTHR11070:SF2">
    <property type="entry name" value="ATP-DEPENDENT DNA HELICASE SRS2"/>
    <property type="match status" value="1"/>
</dbReference>
<dbReference type="PANTHER" id="PTHR11070">
    <property type="entry name" value="UVRD / RECB / PCRA DNA HELICASE FAMILY MEMBER"/>
    <property type="match status" value="1"/>
</dbReference>
<feature type="domain" description="NERD" evidence="7">
    <location>
        <begin position="20"/>
        <end position="108"/>
    </location>
</feature>
<keyword evidence="9" id="KW-1185">Reference proteome</keyword>
<dbReference type="HOGENOM" id="CLU_016837_0_0_10"/>
<keyword evidence="1" id="KW-0547">Nucleotide-binding</keyword>
<evidence type="ECO:0000259" key="6">
    <source>
        <dbReference type="Pfam" id="PF00580"/>
    </source>
</evidence>
<dbReference type="GO" id="GO:0043138">
    <property type="term" value="F:3'-5' DNA helicase activity"/>
    <property type="evidence" value="ECO:0007669"/>
    <property type="project" value="TreeGrafter"/>
</dbReference>
<organism evidence="8 9">
    <name type="scientific">Psychroflexus torquis (strain ATCC 700755 / CIP 106069 / ACAM 623)</name>
    <dbReference type="NCBI Taxonomy" id="313595"/>
    <lineage>
        <taxon>Bacteria</taxon>
        <taxon>Pseudomonadati</taxon>
        <taxon>Bacteroidota</taxon>
        <taxon>Flavobacteriia</taxon>
        <taxon>Flavobacteriales</taxon>
        <taxon>Flavobacteriaceae</taxon>
        <taxon>Psychroflexus</taxon>
    </lineage>
</organism>
<evidence type="ECO:0000313" key="8">
    <source>
        <dbReference type="EMBL" id="AFU69159.1"/>
    </source>
</evidence>
<accession>K4IFJ6</accession>
<evidence type="ECO:0000256" key="1">
    <source>
        <dbReference type="ARBA" id="ARBA00022741"/>
    </source>
</evidence>
<keyword evidence="4" id="KW-0067">ATP-binding</keyword>
<dbReference type="KEGG" id="ptq:P700755_002383"/>
<evidence type="ECO:0000313" key="9">
    <source>
        <dbReference type="Proteomes" id="UP000008514"/>
    </source>
</evidence>
<dbReference type="EMBL" id="CP003879">
    <property type="protein sequence ID" value="AFU69159.1"/>
    <property type="molecule type" value="Genomic_DNA"/>
</dbReference>
<reference evidence="8" key="2">
    <citation type="submission" date="2012-09" db="EMBL/GenBank/DDBJ databases">
        <title>The complete sequence of Psychroflexus torquis an extreme psychrophile from sea-ice that is stimulated by light.</title>
        <authorList>
            <person name="Feng S."/>
            <person name="Powell S.M."/>
            <person name="Bowman J.P."/>
        </authorList>
    </citation>
    <scope>NUCLEOTIDE SEQUENCE [LARGE SCALE GENOMIC DNA]</scope>
    <source>
        <strain evidence="8">ATCC 700755</strain>
    </source>
</reference>
<dbReference type="GO" id="GO:0005524">
    <property type="term" value="F:ATP binding"/>
    <property type="evidence" value="ECO:0007669"/>
    <property type="project" value="UniProtKB-KW"/>
</dbReference>
<dbReference type="Pfam" id="PF00580">
    <property type="entry name" value="UvrD-helicase"/>
    <property type="match status" value="1"/>
</dbReference>
<dbReference type="Proteomes" id="UP000008514">
    <property type="component" value="Chromosome"/>
</dbReference>
<gene>
    <name evidence="8" type="ordered locus">P700755_002383</name>
</gene>
<keyword evidence="3" id="KW-0347">Helicase</keyword>
<dbReference type="InterPro" id="IPR027417">
    <property type="entry name" value="P-loop_NTPase"/>
</dbReference>
<sequence length="664" mass="79144">MAIIYPKYETIKNLKVPPTEGELKMIDFLLENLNDEYEVYFQPFLNGDCPDIILMRKGGGVLIIEVKDWDLKSYHLDYRKRWFVNYNNALIKSPISQVLKYKENMYDLHIQNLLELKLRDYRYWYIVNCAIFFYKENDNDVRDFLLSPFEQQKEFLNEKNAQKDAYDKLEKSEENYLTFLNKNIELIGKNNLNLKDLKDLLYRKWISRKSFNFSNELYDSFKRYLKPSFHSLDDGRNFKYTKKQLELSASKQGEQKIKGIVGAGKTLVLAKRAVNAHIRTNEKVLVLTYNISLKNYIHDKISSVREEFYWKNFHILNYHDFFNSMMNNLGIEFDIPEDFDNWENWQKEQFFNDKYYGNINLFKDFQDQIEKYSAILIDEVQDYRTVWLRLIKKYFLTDNGEFVVFGDSKQDIYNRVSLVENKKVLVIPDSPGRWAELNQSFRLTPTITAFASEFQKKFLADKHIPDEFENVDFQSALFDKVHFTYFGTLDFKVLAEFISSYSTKLGSHPNDVCVLSLSIETIREIDFHFRKATNERSYIMAETKEFYDHLKEKNGQTRKFYKELDKIRKNKKLHFWMNSGLTKFSTVHSYKGWEIKTLFLIVQKDTLEATYKELVYTGFTRCMNNLVIIDIDDNELSTFMEKLPFLEKIENPAASRVGKGEFHP</sequence>
<protein>
    <recommendedName>
        <fullName evidence="5">DNA 3'-5' helicase II</fullName>
    </recommendedName>
</protein>
<evidence type="ECO:0000256" key="4">
    <source>
        <dbReference type="ARBA" id="ARBA00022840"/>
    </source>
</evidence>
<dbReference type="RefSeq" id="WP_015024731.1">
    <property type="nucleotide sequence ID" value="NC_018721.1"/>
</dbReference>
<dbReference type="InterPro" id="IPR000212">
    <property type="entry name" value="DNA_helicase_UvrD/REP"/>
</dbReference>
<dbReference type="InterPro" id="IPR014016">
    <property type="entry name" value="UvrD-like_ATP-bd"/>
</dbReference>
<evidence type="ECO:0000256" key="3">
    <source>
        <dbReference type="ARBA" id="ARBA00022806"/>
    </source>
</evidence>
<reference evidence="8" key="1">
    <citation type="submission" date="2006-03" db="EMBL/GenBank/DDBJ databases">
        <authorList>
            <person name="Bowman J."/>
            <person name="Ferriera S."/>
            <person name="Johnson J."/>
            <person name="Kravitz S."/>
            <person name="Halpern A."/>
            <person name="Remington K."/>
            <person name="Beeson K."/>
            <person name="Tran B."/>
            <person name="Rogers Y.-H."/>
            <person name="Friedman R."/>
            <person name="Venter J.C."/>
        </authorList>
    </citation>
    <scope>NUCLEOTIDE SEQUENCE [LARGE SCALE GENOMIC DNA]</scope>
    <source>
        <strain evidence="8">ATCC 700755</strain>
    </source>
</reference>
<dbReference type="GO" id="GO:0016787">
    <property type="term" value="F:hydrolase activity"/>
    <property type="evidence" value="ECO:0007669"/>
    <property type="project" value="UniProtKB-KW"/>
</dbReference>
<dbReference type="GO" id="GO:0003677">
    <property type="term" value="F:DNA binding"/>
    <property type="evidence" value="ECO:0007669"/>
    <property type="project" value="InterPro"/>
</dbReference>
<dbReference type="OrthoDB" id="9787585at2"/>
<evidence type="ECO:0000256" key="5">
    <source>
        <dbReference type="ARBA" id="ARBA00034923"/>
    </source>
</evidence>
<dbReference type="InterPro" id="IPR011528">
    <property type="entry name" value="NERD"/>
</dbReference>
<name>K4IFJ6_PSYTT</name>